<dbReference type="RefSeq" id="WP_035970762.1">
    <property type="nucleotide sequence ID" value="NZ_BMEG01000008.1"/>
</dbReference>
<dbReference type="InterPro" id="IPR002645">
    <property type="entry name" value="STAS_dom"/>
</dbReference>
<sequence length="306" mass="33070">MEMVGGARLAQVFGNNQTELLNEWITKQHAIASRRGLVGEAELRNQFSQFVSLLLTVLSASDRVDFKGTEWHEVRAFLADMSAQRARQGFSPVETAMFVFSLKQPLVTRLRAALANEPAMLADLTWTISALFDELGLYTTEVFQASREQVIVRQQQELLELSTPVVQLWDGILALPLIGTLDSARTQVVMENLLQKIVETGAAISIIDITGVPTVDTLVAQHLLKTVAAARLMGADCIISGIRPQIAQTIVHLGVNLSNVTTKATLAAAFVVALQRTGKSVTMAGAQEHAARNGAAAGMHDSSSPE</sequence>
<dbReference type="InterPro" id="IPR036513">
    <property type="entry name" value="STAS_dom_sf"/>
</dbReference>
<gene>
    <name evidence="4" type="ORF">BG57_30480</name>
    <name evidence="3" type="ORF">GCM10010985_45560</name>
</gene>
<dbReference type="InterPro" id="IPR025751">
    <property type="entry name" value="RsbRD_N_dom"/>
</dbReference>
<dbReference type="PANTHER" id="PTHR33745:SF3">
    <property type="entry name" value="RSBT CO-ANTAGONIST PROTEIN RSBRC"/>
    <property type="match status" value="1"/>
</dbReference>
<dbReference type="CDD" id="cd07041">
    <property type="entry name" value="STAS_RsbR_RsbS_like"/>
    <property type="match status" value="1"/>
</dbReference>
<dbReference type="EMBL" id="BMEG01000008">
    <property type="protein sequence ID" value="GGD85870.1"/>
    <property type="molecule type" value="Genomic_DNA"/>
</dbReference>
<evidence type="ECO:0000313" key="4">
    <source>
        <dbReference type="EMBL" id="KDR25483.1"/>
    </source>
</evidence>
<proteinExistence type="predicted"/>
<dbReference type="Pfam" id="PF01740">
    <property type="entry name" value="STAS"/>
    <property type="match status" value="1"/>
</dbReference>
<evidence type="ECO:0000259" key="2">
    <source>
        <dbReference type="PROSITE" id="PS50801"/>
    </source>
</evidence>
<dbReference type="Proteomes" id="UP000027439">
    <property type="component" value="Unassembled WGS sequence"/>
</dbReference>
<evidence type="ECO:0000313" key="5">
    <source>
        <dbReference type="Proteomes" id="UP000027439"/>
    </source>
</evidence>
<dbReference type="InterPro" id="IPR051932">
    <property type="entry name" value="Bact_StressResp_Reg"/>
</dbReference>
<protein>
    <submittedName>
        <fullName evidence="4">Anti-sigma factor antagonist</fullName>
    </submittedName>
    <submittedName>
        <fullName evidence="3">Polyvinylalcohol dehydrogenase</fullName>
    </submittedName>
</protein>
<keyword evidence="6" id="KW-1185">Reference proteome</keyword>
<name>A0A069NAM4_9BURK</name>
<dbReference type="EMBL" id="JFHE01000074">
    <property type="protein sequence ID" value="KDR25483.1"/>
    <property type="molecule type" value="Genomic_DNA"/>
</dbReference>
<dbReference type="PROSITE" id="PS50801">
    <property type="entry name" value="STAS"/>
    <property type="match status" value="1"/>
</dbReference>
<reference evidence="3" key="1">
    <citation type="journal article" date="2014" name="Int. J. Syst. Evol. Microbiol.">
        <title>Complete genome of a new Firmicutes species belonging to the dominant human colonic microbiota ('Ruminococcus bicirculans') reveals two chromosomes and a selective capacity to utilize plant glucans.</title>
        <authorList>
            <consortium name="NISC Comparative Sequencing Program"/>
            <person name="Wegmann U."/>
            <person name="Louis P."/>
            <person name="Goesmann A."/>
            <person name="Henrissat B."/>
            <person name="Duncan S.H."/>
            <person name="Flint H.J."/>
        </authorList>
    </citation>
    <scope>NUCLEOTIDE SEQUENCE</scope>
    <source>
        <strain evidence="3">CGMCC 1.11013</strain>
    </source>
</reference>
<dbReference type="AlphaFoldDB" id="A0A069NAM4"/>
<evidence type="ECO:0000313" key="3">
    <source>
        <dbReference type="EMBL" id="GGD85870.1"/>
    </source>
</evidence>
<dbReference type="STRING" id="1071679.BG57_30480"/>
<dbReference type="Proteomes" id="UP000597138">
    <property type="component" value="Unassembled WGS sequence"/>
</dbReference>
<dbReference type="PANTHER" id="PTHR33745">
    <property type="entry name" value="RSBT ANTAGONIST PROTEIN RSBS-RELATED"/>
    <property type="match status" value="1"/>
</dbReference>
<reference evidence="6" key="3">
    <citation type="journal article" date="2019" name="Int. J. Syst. Evol. Microbiol.">
        <title>The Global Catalogue of Microorganisms (GCM) 10K type strain sequencing project: providing services to taxonomists for standard genome sequencing and annotation.</title>
        <authorList>
            <consortium name="The Broad Institute Genomics Platform"/>
            <consortium name="The Broad Institute Genome Sequencing Center for Infectious Disease"/>
            <person name="Wu L."/>
            <person name="Ma J."/>
        </authorList>
    </citation>
    <scope>NUCLEOTIDE SEQUENCE [LARGE SCALE GENOMIC DNA]</scope>
    <source>
        <strain evidence="6">CGMCC 1.11013</strain>
    </source>
</reference>
<comment type="caution">
    <text evidence="4">The sequence shown here is derived from an EMBL/GenBank/DDBJ whole genome shotgun (WGS) entry which is preliminary data.</text>
</comment>
<dbReference type="SUPFAM" id="SSF52091">
    <property type="entry name" value="SpoIIaa-like"/>
    <property type="match status" value="1"/>
</dbReference>
<keyword evidence="1" id="KW-0597">Phosphoprotein</keyword>
<reference evidence="3" key="4">
    <citation type="submission" date="2024-05" db="EMBL/GenBank/DDBJ databases">
        <authorList>
            <person name="Sun Q."/>
            <person name="Zhou Y."/>
        </authorList>
    </citation>
    <scope>NUCLEOTIDE SEQUENCE</scope>
    <source>
        <strain evidence="3">CGMCC 1.11013</strain>
    </source>
</reference>
<dbReference type="OrthoDB" id="9800154at2"/>
<organism evidence="4 5">
    <name type="scientific">Caballeronia grimmiae</name>
    <dbReference type="NCBI Taxonomy" id="1071679"/>
    <lineage>
        <taxon>Bacteria</taxon>
        <taxon>Pseudomonadati</taxon>
        <taxon>Pseudomonadota</taxon>
        <taxon>Betaproteobacteria</taxon>
        <taxon>Burkholderiales</taxon>
        <taxon>Burkholderiaceae</taxon>
        <taxon>Caballeronia</taxon>
    </lineage>
</organism>
<dbReference type="Pfam" id="PF14361">
    <property type="entry name" value="RsbRD_N"/>
    <property type="match status" value="1"/>
</dbReference>
<dbReference type="eggNOG" id="COG1366">
    <property type="taxonomic scope" value="Bacteria"/>
</dbReference>
<dbReference type="Gene3D" id="3.30.750.24">
    <property type="entry name" value="STAS domain"/>
    <property type="match status" value="1"/>
</dbReference>
<evidence type="ECO:0000313" key="6">
    <source>
        <dbReference type="Proteomes" id="UP000597138"/>
    </source>
</evidence>
<evidence type="ECO:0000256" key="1">
    <source>
        <dbReference type="ARBA" id="ARBA00022553"/>
    </source>
</evidence>
<accession>A0A069NAM4</accession>
<reference evidence="4 5" key="2">
    <citation type="submission" date="2014-03" db="EMBL/GenBank/DDBJ databases">
        <title>Draft Genome Sequences of Four Burkholderia Strains.</title>
        <authorList>
            <person name="Liu X.Y."/>
            <person name="Li C.X."/>
            <person name="Xu J.H."/>
        </authorList>
    </citation>
    <scope>NUCLEOTIDE SEQUENCE [LARGE SCALE GENOMIC DNA]</scope>
    <source>
        <strain evidence="4 5">R27</strain>
    </source>
</reference>
<feature type="domain" description="STAS" evidence="2">
    <location>
        <begin position="162"/>
        <end position="273"/>
    </location>
</feature>